<name>A0A5R9B8R1_9MICC</name>
<dbReference type="Proteomes" id="UP000310458">
    <property type="component" value="Unassembled WGS sequence"/>
</dbReference>
<keyword evidence="2" id="KW-0732">Signal</keyword>
<feature type="chain" id="PRO_5024317228" evidence="2">
    <location>
        <begin position="27"/>
        <end position="235"/>
    </location>
</feature>
<gene>
    <name evidence="3" type="ORF">FEF26_14885</name>
</gene>
<evidence type="ECO:0000256" key="1">
    <source>
        <dbReference type="SAM" id="MobiDB-lite"/>
    </source>
</evidence>
<dbReference type="EMBL" id="VAVZ01000068">
    <property type="protein sequence ID" value="TLP92352.1"/>
    <property type="molecule type" value="Genomic_DNA"/>
</dbReference>
<evidence type="ECO:0000256" key="2">
    <source>
        <dbReference type="SAM" id="SignalP"/>
    </source>
</evidence>
<proteinExistence type="predicted"/>
<feature type="signal peptide" evidence="2">
    <location>
        <begin position="1"/>
        <end position="26"/>
    </location>
</feature>
<dbReference type="RefSeq" id="WP_138254325.1">
    <property type="nucleotide sequence ID" value="NZ_VAVZ01000068.1"/>
</dbReference>
<evidence type="ECO:0000313" key="4">
    <source>
        <dbReference type="Proteomes" id="UP000310458"/>
    </source>
</evidence>
<feature type="region of interest" description="Disordered" evidence="1">
    <location>
        <begin position="210"/>
        <end position="235"/>
    </location>
</feature>
<dbReference type="OrthoDB" id="4964682at2"/>
<protein>
    <submittedName>
        <fullName evidence="3">Uncharacterized protein</fullName>
    </submittedName>
</protein>
<accession>A0A5R9B8R1</accession>
<dbReference type="AlphaFoldDB" id="A0A5R9B8R1"/>
<sequence length="235" mass="25844">MTPCDPARLVGAVLIVSLVLAGCSAAEETPGTPATDTPTSKAPEQTQDPQDETPQNNGNSSDGLIDVEGGYTQEEQLAELEIVVEIMQEHFGDDVATIDGQPWSAELHDAEVPARTRGGMYRHDVNFDIELTDLEEAYALAEEIAEELGLTENINNSNGIGPYGGIYYGAGREEGRIFLISADSPELGGATYQTRYSDHETIIAAYERILGERSEEGREERQREREERLERIRNE</sequence>
<feature type="compositionally biased region" description="Polar residues" evidence="1">
    <location>
        <begin position="32"/>
        <end position="62"/>
    </location>
</feature>
<reference evidence="3 4" key="1">
    <citation type="submission" date="2019-05" db="EMBL/GenBank/DDBJ databases">
        <title>Nesterenkonia sp. GY074 isolated from the Southern Atlantic Ocean.</title>
        <authorList>
            <person name="Zhang G."/>
        </authorList>
    </citation>
    <scope>NUCLEOTIDE SEQUENCE [LARGE SCALE GENOMIC DNA]</scope>
    <source>
        <strain evidence="3 4">GY074</strain>
    </source>
</reference>
<comment type="caution">
    <text evidence="3">The sequence shown here is derived from an EMBL/GenBank/DDBJ whole genome shotgun (WGS) entry which is preliminary data.</text>
</comment>
<evidence type="ECO:0000313" key="3">
    <source>
        <dbReference type="EMBL" id="TLP92352.1"/>
    </source>
</evidence>
<organism evidence="3 4">
    <name type="scientific">Nesterenkonia salmonea</name>
    <dbReference type="NCBI Taxonomy" id="1804987"/>
    <lineage>
        <taxon>Bacteria</taxon>
        <taxon>Bacillati</taxon>
        <taxon>Actinomycetota</taxon>
        <taxon>Actinomycetes</taxon>
        <taxon>Micrococcales</taxon>
        <taxon>Micrococcaceae</taxon>
        <taxon>Nesterenkonia</taxon>
    </lineage>
</organism>
<feature type="region of interest" description="Disordered" evidence="1">
    <location>
        <begin position="27"/>
        <end position="66"/>
    </location>
</feature>
<keyword evidence="4" id="KW-1185">Reference proteome</keyword>